<evidence type="ECO:0000313" key="1">
    <source>
        <dbReference type="EMBL" id="RKW71983.1"/>
    </source>
</evidence>
<dbReference type="InterPro" id="IPR002591">
    <property type="entry name" value="Phosphodiest/P_Trfase"/>
</dbReference>
<dbReference type="SUPFAM" id="SSF53649">
    <property type="entry name" value="Alkaline phosphatase-like"/>
    <property type="match status" value="1"/>
</dbReference>
<comment type="caution">
    <text evidence="1">The sequence shown here is derived from an EMBL/GenBank/DDBJ whole genome shotgun (WGS) entry which is preliminary data.</text>
</comment>
<dbReference type="AlphaFoldDB" id="A0A496PN73"/>
<dbReference type="InterPro" id="IPR017850">
    <property type="entry name" value="Alkaline_phosphatase_core_sf"/>
</dbReference>
<keyword evidence="2" id="KW-1185">Reference proteome</keyword>
<proteinExistence type="predicted"/>
<gene>
    <name evidence="1" type="ORF">DWQ67_02455</name>
</gene>
<evidence type="ECO:0000313" key="2">
    <source>
        <dbReference type="Proteomes" id="UP000273119"/>
    </source>
</evidence>
<name>A0A496PN73_9MICC</name>
<sequence>MTSAAAALGEPGFKNALQLPRANRVVVVLVDGLGARLLKRFAGYAPTLRQAGQHPSSRTLDTVFPTTTAAALASLATGVPPSQHGIVGYDVMDPAGPRIVNQLGGWPGDLDPATWQVVPTVFERLQERRSVVTVSRPKFRDSPLTRAGLRGGEFMEATSPPARVGAALAALRQHKDALVYLYWDDLDKAGHAHGVESQQWLHALEELDSAMRRLIAGAGPNTLVLLTADHGMVDVPASGRIDYSERPELLEGVALTAGEPRGVQLHFDPAASAETRQGTIDAWKAAFGDVAWVLTRDELSDAGWLGPQWAPGVRERVGDVLIAAHGSVAFYDGRRVAPHAFDMVGQHGSLTPSERKVPLLILAGG</sequence>
<accession>A0A496PN73</accession>
<dbReference type="GO" id="GO:0016787">
    <property type="term" value="F:hydrolase activity"/>
    <property type="evidence" value="ECO:0007669"/>
    <property type="project" value="UniProtKB-ARBA"/>
</dbReference>
<organism evidence="1 2">
    <name type="scientific">Galactobacter caseinivorans</name>
    <dbReference type="NCBI Taxonomy" id="2676123"/>
    <lineage>
        <taxon>Bacteria</taxon>
        <taxon>Bacillati</taxon>
        <taxon>Actinomycetota</taxon>
        <taxon>Actinomycetes</taxon>
        <taxon>Micrococcales</taxon>
        <taxon>Micrococcaceae</taxon>
        <taxon>Galactobacter</taxon>
    </lineage>
</organism>
<dbReference type="Pfam" id="PF01663">
    <property type="entry name" value="Phosphodiest"/>
    <property type="match status" value="1"/>
</dbReference>
<protein>
    <submittedName>
        <fullName evidence="1">Alkaline phosphatase family protein</fullName>
    </submittedName>
</protein>
<dbReference type="Gene3D" id="3.40.720.10">
    <property type="entry name" value="Alkaline Phosphatase, subunit A"/>
    <property type="match status" value="1"/>
</dbReference>
<reference evidence="1 2" key="1">
    <citation type="submission" date="2018-07" db="EMBL/GenBank/DDBJ databases">
        <title>Arthrobacter sp. nov., isolated from raw cow's milk with high bacterial count.</title>
        <authorList>
            <person name="Hahne J."/>
            <person name="Isele D."/>
            <person name="Lipski A."/>
        </authorList>
    </citation>
    <scope>NUCLEOTIDE SEQUENCE [LARGE SCALE GENOMIC DNA]</scope>
    <source>
        <strain evidence="1 2">JZ R-183</strain>
    </source>
</reference>
<dbReference type="EMBL" id="QQXL01000001">
    <property type="protein sequence ID" value="RKW71983.1"/>
    <property type="molecule type" value="Genomic_DNA"/>
</dbReference>
<dbReference type="Proteomes" id="UP000273119">
    <property type="component" value="Unassembled WGS sequence"/>
</dbReference>
<dbReference type="PANTHER" id="PTHR10151">
    <property type="entry name" value="ECTONUCLEOTIDE PYROPHOSPHATASE/PHOSPHODIESTERASE"/>
    <property type="match status" value="1"/>
</dbReference>
<dbReference type="PANTHER" id="PTHR10151:SF120">
    <property type="entry name" value="BIS(5'-ADENOSYL)-TRIPHOSPHATASE"/>
    <property type="match status" value="1"/>
</dbReference>